<protein>
    <recommendedName>
        <fullName evidence="13">Channel protein</fullName>
    </recommendedName>
</protein>
<evidence type="ECO:0000256" key="5">
    <source>
        <dbReference type="ARBA" id="ARBA00022737"/>
    </source>
</evidence>
<dbReference type="STRING" id="1305764.R9P3F8"/>
<feature type="region of interest" description="Disordered" evidence="9">
    <location>
        <begin position="598"/>
        <end position="620"/>
    </location>
</feature>
<feature type="transmembrane region" description="Helical" evidence="10">
    <location>
        <begin position="423"/>
        <end position="443"/>
    </location>
</feature>
<evidence type="ECO:0000256" key="10">
    <source>
        <dbReference type="SAM" id="Phobius"/>
    </source>
</evidence>
<proteinExistence type="inferred from homology"/>
<dbReference type="GeneID" id="24105511"/>
<dbReference type="GO" id="GO:0015254">
    <property type="term" value="F:glycerol channel activity"/>
    <property type="evidence" value="ECO:0007669"/>
    <property type="project" value="TreeGrafter"/>
</dbReference>
<dbReference type="FunFam" id="1.20.1080.10:FF:000027">
    <property type="entry name" value="MIP aquaporin"/>
    <property type="match status" value="1"/>
</dbReference>
<keyword evidence="3" id="KW-0813">Transport</keyword>
<dbReference type="InterPro" id="IPR050363">
    <property type="entry name" value="MIP/Aquaporin"/>
</dbReference>
<feature type="compositionally biased region" description="Basic and acidic residues" evidence="9">
    <location>
        <begin position="276"/>
        <end position="291"/>
    </location>
</feature>
<dbReference type="SUPFAM" id="SSF81338">
    <property type="entry name" value="Aquaporin-like"/>
    <property type="match status" value="1"/>
</dbReference>
<feature type="region of interest" description="Disordered" evidence="9">
    <location>
        <begin position="243"/>
        <end position="321"/>
    </location>
</feature>
<feature type="transmembrane region" description="Helical" evidence="10">
    <location>
        <begin position="509"/>
        <end position="530"/>
    </location>
</feature>
<feature type="compositionally biased region" description="Polar residues" evidence="9">
    <location>
        <begin position="243"/>
        <end position="253"/>
    </location>
</feature>
<organism evidence="11 12">
    <name type="scientific">Pseudozyma hubeiensis (strain SY62)</name>
    <name type="common">Yeast</name>
    <dbReference type="NCBI Taxonomy" id="1305764"/>
    <lineage>
        <taxon>Eukaryota</taxon>
        <taxon>Fungi</taxon>
        <taxon>Dikarya</taxon>
        <taxon>Basidiomycota</taxon>
        <taxon>Ustilaginomycotina</taxon>
        <taxon>Ustilaginomycetes</taxon>
        <taxon>Ustilaginales</taxon>
        <taxon>Ustilaginaceae</taxon>
        <taxon>Pseudozyma</taxon>
    </lineage>
</organism>
<keyword evidence="12" id="KW-1185">Reference proteome</keyword>
<feature type="compositionally biased region" description="Low complexity" evidence="9">
    <location>
        <begin position="1"/>
        <end position="17"/>
    </location>
</feature>
<feature type="transmembrane region" description="Helical" evidence="10">
    <location>
        <begin position="383"/>
        <end position="411"/>
    </location>
</feature>
<feature type="transmembrane region" description="Helical" evidence="10">
    <location>
        <begin position="479"/>
        <end position="497"/>
    </location>
</feature>
<evidence type="ECO:0000256" key="2">
    <source>
        <dbReference type="ARBA" id="ARBA00006175"/>
    </source>
</evidence>
<evidence type="ECO:0000256" key="4">
    <source>
        <dbReference type="ARBA" id="ARBA00022692"/>
    </source>
</evidence>
<evidence type="ECO:0000313" key="12">
    <source>
        <dbReference type="Proteomes" id="UP000014071"/>
    </source>
</evidence>
<dbReference type="eggNOG" id="KOG0224">
    <property type="taxonomic scope" value="Eukaryota"/>
</dbReference>
<dbReference type="Gene3D" id="1.20.1080.10">
    <property type="entry name" value="Glycerol uptake facilitator protein"/>
    <property type="match status" value="1"/>
</dbReference>
<dbReference type="Pfam" id="PF00230">
    <property type="entry name" value="MIP"/>
    <property type="match status" value="1"/>
</dbReference>
<evidence type="ECO:0000256" key="8">
    <source>
        <dbReference type="ARBA" id="ARBA00034651"/>
    </source>
</evidence>
<dbReference type="CDD" id="cd00333">
    <property type="entry name" value="MIP"/>
    <property type="match status" value="1"/>
</dbReference>
<feature type="region of interest" description="Disordered" evidence="9">
    <location>
        <begin position="143"/>
        <end position="182"/>
    </location>
</feature>
<evidence type="ECO:0008006" key="13">
    <source>
        <dbReference type="Google" id="ProtNLM"/>
    </source>
</evidence>
<dbReference type="HOGENOM" id="CLU_447735_0_0_1"/>
<dbReference type="AlphaFoldDB" id="R9P3F8"/>
<dbReference type="NCBIfam" id="TIGR00861">
    <property type="entry name" value="MIP"/>
    <property type="match status" value="1"/>
</dbReference>
<dbReference type="Proteomes" id="UP000014071">
    <property type="component" value="Unassembled WGS sequence"/>
</dbReference>
<reference evidence="12" key="1">
    <citation type="journal article" date="2013" name="Genome Announc.">
        <title>Draft genome sequence of the basidiomycetous yeast-like fungus Pseudozyma hubeiensis SY62, which produces an abundant amount of the biosurfactant mannosylerythritol lipids.</title>
        <authorList>
            <person name="Konishi M."/>
            <person name="Hatada Y."/>
            <person name="Horiuchi J."/>
        </authorList>
    </citation>
    <scope>NUCLEOTIDE SEQUENCE [LARGE SCALE GENOMIC DNA]</scope>
    <source>
        <strain evidence="12">SY62</strain>
    </source>
</reference>
<comment type="catalytic activity">
    <reaction evidence="8">
        <text>H2O(in) = H2O(out)</text>
        <dbReference type="Rhea" id="RHEA:29667"/>
        <dbReference type="ChEBI" id="CHEBI:15377"/>
    </reaction>
</comment>
<evidence type="ECO:0000256" key="1">
    <source>
        <dbReference type="ARBA" id="ARBA00004141"/>
    </source>
</evidence>
<dbReference type="GO" id="GO:0015250">
    <property type="term" value="F:water channel activity"/>
    <property type="evidence" value="ECO:0007669"/>
    <property type="project" value="TreeGrafter"/>
</dbReference>
<feature type="compositionally biased region" description="Polar residues" evidence="9">
    <location>
        <begin position="292"/>
        <end position="301"/>
    </location>
</feature>
<evidence type="ECO:0000256" key="6">
    <source>
        <dbReference type="ARBA" id="ARBA00022989"/>
    </source>
</evidence>
<keyword evidence="4 10" id="KW-0812">Transmembrane</keyword>
<dbReference type="InterPro" id="IPR023271">
    <property type="entry name" value="Aquaporin-like"/>
</dbReference>
<evidence type="ECO:0000256" key="3">
    <source>
        <dbReference type="ARBA" id="ARBA00022448"/>
    </source>
</evidence>
<dbReference type="GO" id="GO:0005886">
    <property type="term" value="C:plasma membrane"/>
    <property type="evidence" value="ECO:0007669"/>
    <property type="project" value="TreeGrafter"/>
</dbReference>
<dbReference type="RefSeq" id="XP_012186232.1">
    <property type="nucleotide sequence ID" value="XM_012330842.1"/>
</dbReference>
<evidence type="ECO:0000256" key="9">
    <source>
        <dbReference type="SAM" id="MobiDB-lite"/>
    </source>
</evidence>
<keyword evidence="5" id="KW-0677">Repeat</keyword>
<comment type="similarity">
    <text evidence="2">Belongs to the MIP/aquaporin (TC 1.A.8) family.</text>
</comment>
<keyword evidence="7 10" id="KW-0472">Membrane</keyword>
<dbReference type="PANTHER" id="PTHR43829:SF9">
    <property type="entry name" value="AQUAPORIN-9"/>
    <property type="match status" value="1"/>
</dbReference>
<dbReference type="PRINTS" id="PR00783">
    <property type="entry name" value="MINTRINSICP"/>
</dbReference>
<feature type="transmembrane region" description="Helical" evidence="10">
    <location>
        <begin position="344"/>
        <end position="363"/>
    </location>
</feature>
<name>R9P3F8_PSEHS</name>
<feature type="region of interest" description="Disordered" evidence="9">
    <location>
        <begin position="1"/>
        <end position="33"/>
    </location>
</feature>
<dbReference type="InterPro" id="IPR000425">
    <property type="entry name" value="MIP"/>
</dbReference>
<dbReference type="PRINTS" id="PR02019">
    <property type="entry name" value="AQUAPORIN7"/>
</dbReference>
<feature type="compositionally biased region" description="Basic and acidic residues" evidence="9">
    <location>
        <begin position="259"/>
        <end position="269"/>
    </location>
</feature>
<accession>R9P3F8</accession>
<evidence type="ECO:0000313" key="11">
    <source>
        <dbReference type="EMBL" id="GAC92645.1"/>
    </source>
</evidence>
<evidence type="ECO:0000256" key="7">
    <source>
        <dbReference type="ARBA" id="ARBA00023136"/>
    </source>
</evidence>
<gene>
    <name evidence="11" type="ORF">PHSY_000199</name>
</gene>
<comment type="subcellular location">
    <subcellularLocation>
        <location evidence="1">Membrane</location>
        <topology evidence="1">Multi-pass membrane protein</topology>
    </subcellularLocation>
</comment>
<feature type="transmembrane region" description="Helical" evidence="10">
    <location>
        <begin position="560"/>
        <end position="582"/>
    </location>
</feature>
<sequence>MRSRGSSIAAGGSRRSSFTAAEPPTSTAADVAVPIELNLPHRGSATSSANNSQIDLTGHQIYLPDNATGTSSPRGGVFELSQVGANEQVTGDVIKDVKTGKHYKKIPISKPAYSLGHTTGAPVVSGVANRSTGRIGLGHAFPTEEQNRQHKAEKAARKSNNTSGTRTPAVAAGSTAEHRASMDVNTKEGRTQLFAQLRDLIHEEFEKANRGQTEELRKHVRQANLEQRQHLQEHIEDVKAITNTEQPSQSEDGVQSEDSDLKASKDRYTTETAVATRDDDKRHAFGEKDSDGTLTMDQNGNAVRDPQPAECGFEGEEDDSDDEYAFPNKWAAIRYKLREPFAEFLGCFMLMVFGNGINCQVVISQLYDPSNAKGSYLSISFGWGVGVAMGVWVAGGISGGMINPAVTIALACFRKFPWKKVPIYIVAQILGCLMGSLCIYALYVNPIRIVDPDQTETTAALFTTYPAEFLRQPSTRMSAFYNEFFASAILLIVILAIGDSSNTPPPDGLAPLVLLWLVWGLGACLGWQTAYAVNPARDLGPRIMLSIVGYSSDILWTFNAWYWLWTPVIATCSGAIMGCIIYDTLCYTGGDSPINRKAKKHAPSLGPGSKQKMPAALSEA</sequence>
<keyword evidence="6 10" id="KW-1133">Transmembrane helix</keyword>
<feature type="compositionally biased region" description="Basic and acidic residues" evidence="9">
    <location>
        <begin position="145"/>
        <end position="156"/>
    </location>
</feature>
<dbReference type="EMBL" id="DF238767">
    <property type="protein sequence ID" value="GAC92645.1"/>
    <property type="molecule type" value="Genomic_DNA"/>
</dbReference>
<dbReference type="PANTHER" id="PTHR43829">
    <property type="entry name" value="AQUAPORIN OR AQUAGLYCEROPORIN RELATED"/>
    <property type="match status" value="1"/>
</dbReference>
<dbReference type="OrthoDB" id="3222at2759"/>